<dbReference type="InterPro" id="IPR006171">
    <property type="entry name" value="TOPRIM_dom"/>
</dbReference>
<dbReference type="NCBIfam" id="TIGR01059">
    <property type="entry name" value="gyrB"/>
    <property type="match status" value="1"/>
</dbReference>
<feature type="binding site" evidence="11">
    <location>
        <position position="49"/>
    </location>
    <ligand>
        <name>ATP</name>
        <dbReference type="ChEBI" id="CHEBI:30616"/>
    </ligand>
</feature>
<comment type="similarity">
    <text evidence="11">Belongs to the type II topoisomerase family. ParE type 2 subfamily.</text>
</comment>
<evidence type="ECO:0000256" key="11">
    <source>
        <dbReference type="HAMAP-Rule" id="MF_00939"/>
    </source>
</evidence>
<dbReference type="InterPro" id="IPR000565">
    <property type="entry name" value="Topo_IIA_B"/>
</dbReference>
<dbReference type="InterPro" id="IPR020568">
    <property type="entry name" value="Ribosomal_Su5_D2-typ_SF"/>
</dbReference>
<dbReference type="Proteomes" id="UP001595969">
    <property type="component" value="Unassembled WGS sequence"/>
</dbReference>
<dbReference type="SMART" id="SM00433">
    <property type="entry name" value="TOP2c"/>
    <property type="match status" value="1"/>
</dbReference>
<dbReference type="InterPro" id="IPR011557">
    <property type="entry name" value="GyrB"/>
</dbReference>
<dbReference type="Pfam" id="PF00986">
    <property type="entry name" value="DNA_gyraseB_C"/>
    <property type="match status" value="1"/>
</dbReference>
<comment type="caution">
    <text evidence="14">The sequence shown here is derived from an EMBL/GenBank/DDBJ whole genome shotgun (WGS) entry which is preliminary data.</text>
</comment>
<comment type="subunit">
    <text evidence="11">Heterotetramer composed of ParC and ParE.</text>
</comment>
<dbReference type="InterPro" id="IPR001241">
    <property type="entry name" value="Topo_IIA"/>
</dbReference>
<dbReference type="SUPFAM" id="SSF55874">
    <property type="entry name" value="ATPase domain of HSP90 chaperone/DNA topoisomerase II/histidine kinase"/>
    <property type="match status" value="1"/>
</dbReference>
<dbReference type="InterPro" id="IPR014721">
    <property type="entry name" value="Ribsml_uS5_D2-typ_fold_subgr"/>
</dbReference>
<evidence type="ECO:0000256" key="3">
    <source>
        <dbReference type="ARBA" id="ARBA00010708"/>
    </source>
</evidence>
<dbReference type="PRINTS" id="PR01159">
    <property type="entry name" value="DNAGYRASEB"/>
</dbReference>
<dbReference type="NCBIfam" id="TIGR01058">
    <property type="entry name" value="parE_Gpos"/>
    <property type="match status" value="1"/>
</dbReference>
<comment type="cofactor">
    <cofactor evidence="2">
        <name>Mg(2+)</name>
        <dbReference type="ChEBI" id="CHEBI:18420"/>
    </cofactor>
</comment>
<evidence type="ECO:0000256" key="1">
    <source>
        <dbReference type="ARBA" id="ARBA00000185"/>
    </source>
</evidence>
<proteinExistence type="inferred from homology"/>
<dbReference type="HAMAP" id="MF_00939">
    <property type="entry name" value="ParE_type2"/>
    <property type="match status" value="1"/>
</dbReference>
<keyword evidence="9 11" id="KW-0238">DNA-binding</keyword>
<keyword evidence="8 11" id="KW-0799">Topoisomerase</keyword>
<dbReference type="EC" id="5.6.2.2" evidence="11"/>
<sequence length="672" mass="75591">MAEKKKLEYNDDSIQVLEGLEAVRKRPGMYIGSTDGRGLHHLVYEIVDNAVDEALSGFGNKIEVVLYPDQSISVKDSGRGMPVGMHTSGVSTVEVIFTVLHAGGKFGQGGYKTSGGLHGVGASVVNALSSWLEVTIYRDGYEYCQKFQNGGKPKGKLKKIGKTKEANGTKVQFLPDPTIFSVTKFSYDILAERLRESAFLLRGIEIALIDRREEEKKEEIFLYEDGIEAFVEYLNEEKDALTSIIYFSGNKEGIEVEVAMQYNDGFSENLLSFVNNVRTRDGGTHEVGLKTALTKAFNEYARKVNLLKEKDKNLEGSDFREGLAAVLSIRVPENLLQFEGQTKEKLGTPIARTIVEQIVTEQLGYYLQENSETSQMLIRKALKAREAREAARKAREESRNGKKKKKGESLLSGKLTPAQSRNPKKNELYLVEGDSAGGSAKQGRDRKFQAILPLRGKVINTEKAKMQDILKNEEINTMIYTIGAGVGAEFSIEDCNYDKIIIMTDADTDGAHIQVLLLTFFYRYMKPLIEAGKIYIALPPLYKVSKGTGKKETIEYAWTEEELQEKIEIIGRGYMIQRYKGLGEMNADQLWETTMDPASRTLIRVLIDDAAQAERRVTTLMGDKVEPRRKWIEQNVQFTLEEPKGILDSSESNKKITTEEQERFEEINLFEQ</sequence>
<accession>A0ABV9MXE5</accession>
<keyword evidence="7" id="KW-0460">Magnesium</keyword>
<dbReference type="InterPro" id="IPR002288">
    <property type="entry name" value="DNA_gyrase_B_C"/>
</dbReference>
<dbReference type="InterPro" id="IPR013760">
    <property type="entry name" value="Topo_IIA-like_dom_sf"/>
</dbReference>
<keyword evidence="6 11" id="KW-0067">ATP-binding</keyword>
<feature type="site" description="Interaction with DNA" evidence="11">
    <location>
        <position position="628"/>
    </location>
</feature>
<organism evidence="14 15">
    <name type="scientific">Enterococcus lemanii</name>
    <dbReference type="NCBI Taxonomy" id="1159752"/>
    <lineage>
        <taxon>Bacteria</taxon>
        <taxon>Bacillati</taxon>
        <taxon>Bacillota</taxon>
        <taxon>Bacilli</taxon>
        <taxon>Lactobacillales</taxon>
        <taxon>Enterococcaceae</taxon>
        <taxon>Enterococcus</taxon>
    </lineage>
</organism>
<dbReference type="PRINTS" id="PR00418">
    <property type="entry name" value="TPI2FAMILY"/>
</dbReference>
<dbReference type="PROSITE" id="PS00177">
    <property type="entry name" value="TOPOISOMERASE_II"/>
    <property type="match status" value="1"/>
</dbReference>
<dbReference type="CDD" id="cd00822">
    <property type="entry name" value="TopoII_Trans_DNA_gyrase"/>
    <property type="match status" value="1"/>
</dbReference>
<feature type="site" description="Interaction with DNA" evidence="11">
    <location>
        <position position="512"/>
    </location>
</feature>
<feature type="site" description="Interaction with DNA" evidence="11">
    <location>
        <position position="460"/>
    </location>
</feature>
<dbReference type="Gene3D" id="3.30.230.10">
    <property type="match status" value="1"/>
</dbReference>
<protein>
    <recommendedName>
        <fullName evidence="11">DNA topoisomerase 4 subunit B</fullName>
        <ecNumber evidence="11">5.6.2.2</ecNumber>
    </recommendedName>
    <alternativeName>
        <fullName evidence="11">Topoisomerase IV subunit B</fullName>
    </alternativeName>
</protein>
<gene>
    <name evidence="11 14" type="primary">parE</name>
    <name evidence="14" type="ORF">ACFO5I_08840</name>
</gene>
<dbReference type="SUPFAM" id="SSF56719">
    <property type="entry name" value="Type II DNA topoisomerase"/>
    <property type="match status" value="1"/>
</dbReference>
<evidence type="ECO:0000256" key="6">
    <source>
        <dbReference type="ARBA" id="ARBA00022840"/>
    </source>
</evidence>
<dbReference type="EMBL" id="JBHSGS010000048">
    <property type="protein sequence ID" value="MFC4719831.1"/>
    <property type="molecule type" value="Genomic_DNA"/>
</dbReference>
<dbReference type="Pfam" id="PF00204">
    <property type="entry name" value="DNA_gyraseB"/>
    <property type="match status" value="1"/>
</dbReference>
<evidence type="ECO:0000256" key="2">
    <source>
        <dbReference type="ARBA" id="ARBA00001946"/>
    </source>
</evidence>
<dbReference type="PANTHER" id="PTHR45866:SF12">
    <property type="entry name" value="DNA TOPOISOMERASE 4 SUBUNIT B"/>
    <property type="match status" value="1"/>
</dbReference>
<evidence type="ECO:0000256" key="4">
    <source>
        <dbReference type="ARBA" id="ARBA00022723"/>
    </source>
</evidence>
<dbReference type="Pfam" id="PF02518">
    <property type="entry name" value="HATPase_c"/>
    <property type="match status" value="1"/>
</dbReference>
<dbReference type="Gene3D" id="3.40.50.670">
    <property type="match status" value="1"/>
</dbReference>
<keyword evidence="5 11" id="KW-0547">Nucleotide-binding</keyword>
<dbReference type="InterPro" id="IPR036890">
    <property type="entry name" value="HATPase_C_sf"/>
</dbReference>
<evidence type="ECO:0000313" key="15">
    <source>
        <dbReference type="Proteomes" id="UP001595969"/>
    </source>
</evidence>
<evidence type="ECO:0000256" key="7">
    <source>
        <dbReference type="ARBA" id="ARBA00022842"/>
    </source>
</evidence>
<dbReference type="SMART" id="SM00387">
    <property type="entry name" value="HATPase_c"/>
    <property type="match status" value="1"/>
</dbReference>
<evidence type="ECO:0000256" key="8">
    <source>
        <dbReference type="ARBA" id="ARBA00023029"/>
    </source>
</evidence>
<dbReference type="CDD" id="cd16928">
    <property type="entry name" value="HATPase_GyrB-like"/>
    <property type="match status" value="1"/>
</dbReference>
<evidence type="ECO:0000256" key="9">
    <source>
        <dbReference type="ARBA" id="ARBA00023125"/>
    </source>
</evidence>
<comment type="catalytic activity">
    <reaction evidence="1 11">
        <text>ATP-dependent breakage, passage and rejoining of double-stranded DNA.</text>
        <dbReference type="EC" id="5.6.2.2"/>
    </reaction>
</comment>
<dbReference type="PROSITE" id="PS50880">
    <property type="entry name" value="TOPRIM"/>
    <property type="match status" value="1"/>
</dbReference>
<feature type="binding site" evidence="11">
    <location>
        <begin position="116"/>
        <end position="122"/>
    </location>
    <ligand>
        <name>ATP</name>
        <dbReference type="ChEBI" id="CHEBI:30616"/>
    </ligand>
</feature>
<dbReference type="InterPro" id="IPR013506">
    <property type="entry name" value="Topo_IIA_bsu_dom2"/>
</dbReference>
<evidence type="ECO:0000256" key="12">
    <source>
        <dbReference type="SAM" id="MobiDB-lite"/>
    </source>
</evidence>
<comment type="function">
    <text evidence="11">Topoisomerase IV is essential for chromosome segregation. It relaxes supercoiled DNA. Performs the decatenation events required during the replication of a circular DNA molecule.</text>
</comment>
<feature type="compositionally biased region" description="Basic and acidic residues" evidence="12">
    <location>
        <begin position="389"/>
        <end position="400"/>
    </location>
</feature>
<feature type="domain" description="Toprim" evidence="13">
    <location>
        <begin position="426"/>
        <end position="540"/>
    </location>
</feature>
<keyword evidence="15" id="KW-1185">Reference proteome</keyword>
<dbReference type="RefSeq" id="WP_275581423.1">
    <property type="nucleotide sequence ID" value="NZ_JAFBFD010000053.1"/>
</dbReference>
<dbReference type="InterPro" id="IPR003594">
    <property type="entry name" value="HATPase_dom"/>
</dbReference>
<dbReference type="PANTHER" id="PTHR45866">
    <property type="entry name" value="DNA GYRASE/TOPOISOMERASE SUBUNIT B"/>
    <property type="match status" value="1"/>
</dbReference>
<dbReference type="NCBIfam" id="NF004189">
    <property type="entry name" value="PRK05644.1"/>
    <property type="match status" value="1"/>
</dbReference>
<feature type="binding site" evidence="11">
    <location>
        <position position="9"/>
    </location>
    <ligand>
        <name>ATP</name>
        <dbReference type="ChEBI" id="CHEBI:30616"/>
    </ligand>
</feature>
<evidence type="ECO:0000256" key="5">
    <source>
        <dbReference type="ARBA" id="ARBA00022741"/>
    </source>
</evidence>
<feature type="binding site" evidence="11">
    <location>
        <position position="343"/>
    </location>
    <ligand>
        <name>ATP</name>
        <dbReference type="ChEBI" id="CHEBI:30616"/>
    </ligand>
</feature>
<evidence type="ECO:0000313" key="14">
    <source>
        <dbReference type="EMBL" id="MFC4719831.1"/>
    </source>
</evidence>
<comment type="similarity">
    <text evidence="3">Belongs to the type II topoisomerase GyrB family.</text>
</comment>
<evidence type="ECO:0000256" key="10">
    <source>
        <dbReference type="ARBA" id="ARBA00023235"/>
    </source>
</evidence>
<keyword evidence="4" id="KW-0479">Metal-binding</keyword>
<feature type="region of interest" description="Disordered" evidence="12">
    <location>
        <begin position="389"/>
        <end position="427"/>
    </location>
</feature>
<dbReference type="InterPro" id="IPR005740">
    <property type="entry name" value="ParE_type2"/>
</dbReference>
<evidence type="ECO:0000259" key="13">
    <source>
        <dbReference type="PROSITE" id="PS50880"/>
    </source>
</evidence>
<dbReference type="InterPro" id="IPR018522">
    <property type="entry name" value="TopoIIA_CS"/>
</dbReference>
<reference evidence="15" key="1">
    <citation type="journal article" date="2019" name="Int. J. Syst. Evol. Microbiol.">
        <title>The Global Catalogue of Microorganisms (GCM) 10K type strain sequencing project: providing services to taxonomists for standard genome sequencing and annotation.</title>
        <authorList>
            <consortium name="The Broad Institute Genomics Platform"/>
            <consortium name="The Broad Institute Genome Sequencing Center for Infectious Disease"/>
            <person name="Wu L."/>
            <person name="Ma J."/>
        </authorList>
    </citation>
    <scope>NUCLEOTIDE SEQUENCE [LARGE SCALE GENOMIC DNA]</scope>
    <source>
        <strain evidence="15">CGMCC 1.19032</strain>
    </source>
</reference>
<dbReference type="Gene3D" id="3.30.565.10">
    <property type="entry name" value="Histidine kinase-like ATPase, C-terminal domain"/>
    <property type="match status" value="1"/>
</dbReference>
<dbReference type="Pfam" id="PF01751">
    <property type="entry name" value="Toprim"/>
    <property type="match status" value="1"/>
</dbReference>
<dbReference type="InterPro" id="IPR013759">
    <property type="entry name" value="Topo_IIA_B_C"/>
</dbReference>
<feature type="binding site" evidence="11">
    <location>
        <position position="76"/>
    </location>
    <ligand>
        <name>ATP</name>
        <dbReference type="ChEBI" id="CHEBI:30616"/>
    </ligand>
</feature>
<keyword evidence="10 11" id="KW-0413">Isomerase</keyword>
<dbReference type="SUPFAM" id="SSF54211">
    <property type="entry name" value="Ribosomal protein S5 domain 2-like"/>
    <property type="match status" value="1"/>
</dbReference>
<name>A0ABV9MXE5_9ENTE</name>
<dbReference type="GO" id="GO:0003918">
    <property type="term" value="F:DNA topoisomerase type II (double strand cut, ATP-hydrolyzing) activity"/>
    <property type="evidence" value="ECO:0007669"/>
    <property type="project" value="UniProtKB-EC"/>
</dbReference>